<proteinExistence type="predicted"/>
<feature type="transmembrane region" description="Helical" evidence="2">
    <location>
        <begin position="428"/>
        <end position="446"/>
    </location>
</feature>
<dbReference type="Proteomes" id="UP000572528">
    <property type="component" value="Unassembled WGS sequence"/>
</dbReference>
<feature type="transmembrane region" description="Helical" evidence="2">
    <location>
        <begin position="6"/>
        <end position="28"/>
    </location>
</feature>
<dbReference type="Pfam" id="PF20176">
    <property type="entry name" value="DUF6541"/>
    <property type="match status" value="1"/>
</dbReference>
<organism evidence="3 4">
    <name type="scientific">Actinomyces bowdenii</name>
    <dbReference type="NCBI Taxonomy" id="131109"/>
    <lineage>
        <taxon>Bacteria</taxon>
        <taxon>Bacillati</taxon>
        <taxon>Actinomycetota</taxon>
        <taxon>Actinomycetes</taxon>
        <taxon>Actinomycetales</taxon>
        <taxon>Actinomycetaceae</taxon>
        <taxon>Actinomyces</taxon>
    </lineage>
</organism>
<dbReference type="AlphaFoldDB" id="A0A853EI50"/>
<keyword evidence="2" id="KW-0472">Membrane</keyword>
<feature type="transmembrane region" description="Helical" evidence="2">
    <location>
        <begin position="133"/>
        <end position="151"/>
    </location>
</feature>
<evidence type="ECO:0000256" key="2">
    <source>
        <dbReference type="SAM" id="Phobius"/>
    </source>
</evidence>
<feature type="transmembrane region" description="Helical" evidence="2">
    <location>
        <begin position="452"/>
        <end position="476"/>
    </location>
</feature>
<feature type="transmembrane region" description="Helical" evidence="2">
    <location>
        <begin position="275"/>
        <end position="297"/>
    </location>
</feature>
<protein>
    <submittedName>
        <fullName evidence="3">Uncharacterized protein</fullName>
    </submittedName>
</protein>
<feature type="transmembrane region" description="Helical" evidence="2">
    <location>
        <begin position="488"/>
        <end position="510"/>
    </location>
</feature>
<accession>A0A853EI50</accession>
<evidence type="ECO:0000313" key="3">
    <source>
        <dbReference type="EMBL" id="NYS69037.1"/>
    </source>
</evidence>
<dbReference type="InterPro" id="IPR046671">
    <property type="entry name" value="DUF6541"/>
</dbReference>
<comment type="caution">
    <text evidence="3">The sequence shown here is derived from an EMBL/GenBank/DDBJ whole genome shotgun (WGS) entry which is preliminary data.</text>
</comment>
<feature type="compositionally biased region" description="Low complexity" evidence="1">
    <location>
        <begin position="526"/>
        <end position="539"/>
    </location>
</feature>
<evidence type="ECO:0000313" key="4">
    <source>
        <dbReference type="Proteomes" id="UP000572528"/>
    </source>
</evidence>
<feature type="transmembrane region" description="Helical" evidence="2">
    <location>
        <begin position="334"/>
        <end position="355"/>
    </location>
</feature>
<feature type="transmembrane region" description="Helical" evidence="2">
    <location>
        <begin position="35"/>
        <end position="56"/>
    </location>
</feature>
<name>A0A853EI50_9ACTO</name>
<evidence type="ECO:0000256" key="1">
    <source>
        <dbReference type="SAM" id="MobiDB-lite"/>
    </source>
</evidence>
<dbReference type="EMBL" id="JACBXV010000059">
    <property type="protein sequence ID" value="NYS69037.1"/>
    <property type="molecule type" value="Genomic_DNA"/>
</dbReference>
<feature type="transmembrane region" description="Helical" evidence="2">
    <location>
        <begin position="367"/>
        <end position="386"/>
    </location>
</feature>
<reference evidence="3 4" key="1">
    <citation type="submission" date="2020-07" db="EMBL/GenBank/DDBJ databases">
        <title>MOT database genomes.</title>
        <authorList>
            <person name="Joseph S."/>
            <person name="Aduse-Opoku J."/>
            <person name="Hashim A."/>
            <person name="Wade W."/>
            <person name="Curtis M."/>
        </authorList>
    </citation>
    <scope>NUCLEOTIDE SEQUENCE [LARGE SCALE GENOMIC DNA]</scope>
    <source>
        <strain evidence="3 4">WMus004</strain>
    </source>
</reference>
<dbReference type="RefSeq" id="WP_179900341.1">
    <property type="nucleotide sequence ID" value="NZ_JACBXV010000059.1"/>
</dbReference>
<sequence>MSPWITALPILGLLVITTFAPGWLILVAGGARYRLAAIACAPAMTFLLMGVGGLLFRLLGVRWHAPTVIAYTIACALAVAATRWGWLRLRGEHPGLRTWLAPAPDGGPGATSSMGAPGEPPMADTRATLGSPALVWGAIAVTWVIMTLPVLPGTGPSIPIQSADSIYHYNQAWLIEHTGNASMLDGNAGMFGLDGKYSFYPMVWHEIVTVVAVGWTQVVPVTNTMLLVVPLVWLVGMVYLTQVILPEIRGSVILTLGAAGLTPIFPMRLLMDTAVWPYCLALAASPAVVAWMVAAWRRCMWLWAVGRRRTPLVLLAPMAGLLGVILAHPSSSVIIGWPLAIVAWTGIVLAGARHLRSSEAGRRRRGMLLLGLAAMVVVAGIIFVLAPGPQQEHFSRSPDRNWDNPIIKLAIPVLLFYGGGGWMTKTVYITLALLCFLGVAVSYVRYRHRGVAVAWLACLPLTLAATAPVPFLSSLTGTFYNNPHRLKAMTAVPAILLAVIAMAALGPWLVELWHWWRGPSRAGRATGADAVGRADAAGRPPTHGGAQQAPDGALSDTLPRPAGGPMRRWTPVVAALLVLVAGTVGSLPALRLDVAGAFAPRLGHTRMVVSSAELAMIERLSSELPPDALVVGDPVAGTAMLPFTSGRRSVWMFAGQADSDADGLYLRYHFRDIHRDPRVCEIVRKHGITHFYRDVSQPFNGVPTPMLRPGLYGVGVAQGFTLVDRGGQAAVYRIDMCYTG</sequence>
<keyword evidence="2" id="KW-1133">Transmembrane helix</keyword>
<feature type="region of interest" description="Disordered" evidence="1">
    <location>
        <begin position="526"/>
        <end position="561"/>
    </location>
</feature>
<feature type="transmembrane region" description="Helical" evidence="2">
    <location>
        <begin position="225"/>
        <end position="245"/>
    </location>
</feature>
<feature type="transmembrane region" description="Helical" evidence="2">
    <location>
        <begin position="68"/>
        <end position="87"/>
    </location>
</feature>
<feature type="transmembrane region" description="Helical" evidence="2">
    <location>
        <begin position="309"/>
        <end position="328"/>
    </location>
</feature>
<gene>
    <name evidence="3" type="ORF">HZZ05_05810</name>
</gene>
<feature type="transmembrane region" description="Helical" evidence="2">
    <location>
        <begin position="569"/>
        <end position="590"/>
    </location>
</feature>
<keyword evidence="2" id="KW-0812">Transmembrane</keyword>